<comment type="caution">
    <text evidence="2">The sequence shown here is derived from an EMBL/GenBank/DDBJ whole genome shotgun (WGS) entry which is preliminary data.</text>
</comment>
<dbReference type="Gene3D" id="3.40.50.1110">
    <property type="entry name" value="SGNH hydrolase"/>
    <property type="match status" value="1"/>
</dbReference>
<gene>
    <name evidence="2" type="ORF">GHO28_02465</name>
</gene>
<feature type="non-terminal residue" evidence="2">
    <location>
        <position position="1"/>
    </location>
</feature>
<reference evidence="2 3" key="1">
    <citation type="submission" date="2019-10" db="EMBL/GenBank/DDBJ databases">
        <title>Evaluation of single-gene subtyping targets for Pseudomonas.</title>
        <authorList>
            <person name="Reichler S.J."/>
            <person name="Orsi R.H."/>
            <person name="Wiedmann M."/>
            <person name="Martin N.H."/>
            <person name="Murphy S.I."/>
        </authorList>
    </citation>
    <scope>NUCLEOTIDE SEQUENCE [LARGE SCALE GENOMIC DNA]</scope>
    <source>
        <strain evidence="2 3">FSL R10-1876</strain>
    </source>
</reference>
<sequence>VHKLGATGSSAAQWATQTATTTWKACLAALAPNLVSIMLATNDQTGSTAPWIFGGYIETIIANVRAALPLADIAILMPPENQRRNNVKMAAYSSVVRDLCARLNVAFCDLQQDYGANPEDYAATSARNWYSADLIHPNPSTDGGLPIAARVLKLVERGG</sequence>
<dbReference type="AlphaFoldDB" id="A0A6I1WJR3"/>
<accession>A0A6I1WJR3</accession>
<dbReference type="Pfam" id="PF13472">
    <property type="entry name" value="Lipase_GDSL_2"/>
    <property type="match status" value="1"/>
</dbReference>
<evidence type="ECO:0000313" key="3">
    <source>
        <dbReference type="Proteomes" id="UP000466863"/>
    </source>
</evidence>
<organism evidence="2 3">
    <name type="scientific">Pseudomonas helleri</name>
    <dbReference type="NCBI Taxonomy" id="1608996"/>
    <lineage>
        <taxon>Bacteria</taxon>
        <taxon>Pseudomonadati</taxon>
        <taxon>Pseudomonadota</taxon>
        <taxon>Gammaproteobacteria</taxon>
        <taxon>Pseudomonadales</taxon>
        <taxon>Pseudomonadaceae</taxon>
        <taxon>Pseudomonas</taxon>
    </lineage>
</organism>
<dbReference type="SUPFAM" id="SSF52266">
    <property type="entry name" value="SGNH hydrolase"/>
    <property type="match status" value="1"/>
</dbReference>
<proteinExistence type="predicted"/>
<evidence type="ECO:0000313" key="2">
    <source>
        <dbReference type="EMBL" id="MQU41376.1"/>
    </source>
</evidence>
<dbReference type="InterPro" id="IPR013830">
    <property type="entry name" value="SGNH_hydro"/>
</dbReference>
<evidence type="ECO:0000259" key="1">
    <source>
        <dbReference type="Pfam" id="PF13472"/>
    </source>
</evidence>
<dbReference type="Proteomes" id="UP000466863">
    <property type="component" value="Unassembled WGS sequence"/>
</dbReference>
<protein>
    <recommendedName>
        <fullName evidence="1">SGNH hydrolase-type esterase domain-containing protein</fullName>
    </recommendedName>
</protein>
<name>A0A6I1WJR3_9PSED</name>
<dbReference type="InterPro" id="IPR036514">
    <property type="entry name" value="SGNH_hydro_sf"/>
</dbReference>
<dbReference type="GO" id="GO:0016788">
    <property type="term" value="F:hydrolase activity, acting on ester bonds"/>
    <property type="evidence" value="ECO:0007669"/>
    <property type="project" value="UniProtKB-ARBA"/>
</dbReference>
<dbReference type="EMBL" id="WIVV01000005">
    <property type="protein sequence ID" value="MQU41376.1"/>
    <property type="molecule type" value="Genomic_DNA"/>
</dbReference>
<feature type="domain" description="SGNH hydrolase-type esterase" evidence="1">
    <location>
        <begin position="5"/>
        <end position="139"/>
    </location>
</feature>
<dbReference type="CDD" id="cd00229">
    <property type="entry name" value="SGNH_hydrolase"/>
    <property type="match status" value="1"/>
</dbReference>